<evidence type="ECO:0000256" key="3">
    <source>
        <dbReference type="ARBA" id="ARBA00034247"/>
    </source>
</evidence>
<dbReference type="InterPro" id="IPR050469">
    <property type="entry name" value="Diguanylate_Cyclase"/>
</dbReference>
<reference evidence="5" key="2">
    <citation type="submission" date="2023-01" db="EMBL/GenBank/DDBJ databases">
        <title>Draft genome sequence of Agaribacter marinus strain NBRC 110023.</title>
        <authorList>
            <person name="Sun Q."/>
            <person name="Mori K."/>
        </authorList>
    </citation>
    <scope>NUCLEOTIDE SEQUENCE</scope>
    <source>
        <strain evidence="5">NBRC 110023</strain>
    </source>
</reference>
<protein>
    <recommendedName>
        <fullName evidence="2">diguanylate cyclase</fullName>
        <ecNumber evidence="2">2.7.7.65</ecNumber>
    </recommendedName>
</protein>
<dbReference type="GO" id="GO:0052621">
    <property type="term" value="F:diguanylate cyclase activity"/>
    <property type="evidence" value="ECO:0007669"/>
    <property type="project" value="UniProtKB-EC"/>
</dbReference>
<dbReference type="CDD" id="cd01949">
    <property type="entry name" value="GGDEF"/>
    <property type="match status" value="1"/>
</dbReference>
<dbReference type="SUPFAM" id="SSF55785">
    <property type="entry name" value="PYP-like sensor domain (PAS domain)"/>
    <property type="match status" value="1"/>
</dbReference>
<dbReference type="NCBIfam" id="TIGR00254">
    <property type="entry name" value="GGDEF"/>
    <property type="match status" value="1"/>
</dbReference>
<evidence type="ECO:0000313" key="5">
    <source>
        <dbReference type="EMBL" id="GLR69860.1"/>
    </source>
</evidence>
<dbReference type="InterPro" id="IPR035965">
    <property type="entry name" value="PAS-like_dom_sf"/>
</dbReference>
<evidence type="ECO:0000259" key="4">
    <source>
        <dbReference type="PROSITE" id="PS50887"/>
    </source>
</evidence>
<sequence>MLREQRSLINLDAFPCLLLVTDLESNRIKSCNQYVETMLCTKHNEVLDKSISDFLSKATLILFESYIRPLILDSGECIEVQITLIKGLNEKLPAVANIILKDGCLHWSIFSATERDKLYQELIDSRDRLEQKTEELIVLTRLDPLTQLLNRRAANEDINDMLSKSRRKFIPLAFILIDIDHFKALNDKFGHAQGDDALKQVSDVLGQSCRDTDVVCRWGGEEFLIVLYDSNANNTVQFCDRLHKNMQNITVYQTNITISIGVSHLTSRDIKKKNMFEQIMKRADTALYEAKNKGRNRTEYSIN</sequence>
<name>A0AA37WJJ4_9ALTE</name>
<dbReference type="Pfam" id="PF00990">
    <property type="entry name" value="GGDEF"/>
    <property type="match status" value="1"/>
</dbReference>
<feature type="domain" description="GGDEF" evidence="4">
    <location>
        <begin position="170"/>
        <end position="303"/>
    </location>
</feature>
<dbReference type="PANTHER" id="PTHR45138">
    <property type="entry name" value="REGULATORY COMPONENTS OF SENSORY TRANSDUCTION SYSTEM"/>
    <property type="match status" value="1"/>
</dbReference>
<dbReference type="PROSITE" id="PS50887">
    <property type="entry name" value="GGDEF"/>
    <property type="match status" value="1"/>
</dbReference>
<gene>
    <name evidence="5" type="ORF">GCM10007852_07680</name>
</gene>
<dbReference type="EC" id="2.7.7.65" evidence="2"/>
<dbReference type="FunFam" id="3.30.70.270:FF:000001">
    <property type="entry name" value="Diguanylate cyclase domain protein"/>
    <property type="match status" value="1"/>
</dbReference>
<comment type="caution">
    <text evidence="5">The sequence shown here is derived from an EMBL/GenBank/DDBJ whole genome shotgun (WGS) entry which is preliminary data.</text>
</comment>
<evidence type="ECO:0000256" key="1">
    <source>
        <dbReference type="ARBA" id="ARBA00001946"/>
    </source>
</evidence>
<accession>A0AA37WJJ4</accession>
<keyword evidence="6" id="KW-1185">Reference proteome</keyword>
<evidence type="ECO:0000313" key="6">
    <source>
        <dbReference type="Proteomes" id="UP001156601"/>
    </source>
</evidence>
<dbReference type="Proteomes" id="UP001156601">
    <property type="component" value="Unassembled WGS sequence"/>
</dbReference>
<dbReference type="SUPFAM" id="SSF55073">
    <property type="entry name" value="Nucleotide cyclase"/>
    <property type="match status" value="1"/>
</dbReference>
<dbReference type="SMART" id="SM00267">
    <property type="entry name" value="GGDEF"/>
    <property type="match status" value="1"/>
</dbReference>
<dbReference type="InterPro" id="IPR029787">
    <property type="entry name" value="Nucleotide_cyclase"/>
</dbReference>
<dbReference type="RefSeq" id="WP_284216171.1">
    <property type="nucleotide sequence ID" value="NZ_BSOT01000005.1"/>
</dbReference>
<evidence type="ECO:0000256" key="2">
    <source>
        <dbReference type="ARBA" id="ARBA00012528"/>
    </source>
</evidence>
<dbReference type="EMBL" id="BSOT01000005">
    <property type="protein sequence ID" value="GLR69860.1"/>
    <property type="molecule type" value="Genomic_DNA"/>
</dbReference>
<organism evidence="5 6">
    <name type="scientific">Agaribacter marinus</name>
    <dbReference type="NCBI Taxonomy" id="1431249"/>
    <lineage>
        <taxon>Bacteria</taxon>
        <taxon>Pseudomonadati</taxon>
        <taxon>Pseudomonadota</taxon>
        <taxon>Gammaproteobacteria</taxon>
        <taxon>Alteromonadales</taxon>
        <taxon>Alteromonadaceae</taxon>
        <taxon>Agaribacter</taxon>
    </lineage>
</organism>
<dbReference type="PANTHER" id="PTHR45138:SF9">
    <property type="entry name" value="DIGUANYLATE CYCLASE DGCM-RELATED"/>
    <property type="match status" value="1"/>
</dbReference>
<dbReference type="AlphaFoldDB" id="A0AA37WJJ4"/>
<proteinExistence type="predicted"/>
<dbReference type="InterPro" id="IPR000160">
    <property type="entry name" value="GGDEF_dom"/>
</dbReference>
<dbReference type="InterPro" id="IPR043128">
    <property type="entry name" value="Rev_trsase/Diguanyl_cyclase"/>
</dbReference>
<comment type="cofactor">
    <cofactor evidence="1">
        <name>Mg(2+)</name>
        <dbReference type="ChEBI" id="CHEBI:18420"/>
    </cofactor>
</comment>
<reference evidence="5" key="1">
    <citation type="journal article" date="2014" name="Int. J. Syst. Evol. Microbiol.">
        <title>Complete genome sequence of Corynebacterium casei LMG S-19264T (=DSM 44701T), isolated from a smear-ripened cheese.</title>
        <authorList>
            <consortium name="US DOE Joint Genome Institute (JGI-PGF)"/>
            <person name="Walter F."/>
            <person name="Albersmeier A."/>
            <person name="Kalinowski J."/>
            <person name="Ruckert C."/>
        </authorList>
    </citation>
    <scope>NUCLEOTIDE SEQUENCE</scope>
    <source>
        <strain evidence="5">NBRC 110023</strain>
    </source>
</reference>
<comment type="catalytic activity">
    <reaction evidence="3">
        <text>2 GTP = 3',3'-c-di-GMP + 2 diphosphate</text>
        <dbReference type="Rhea" id="RHEA:24898"/>
        <dbReference type="ChEBI" id="CHEBI:33019"/>
        <dbReference type="ChEBI" id="CHEBI:37565"/>
        <dbReference type="ChEBI" id="CHEBI:58805"/>
        <dbReference type="EC" id="2.7.7.65"/>
    </reaction>
</comment>
<dbReference type="Gene3D" id="3.30.70.270">
    <property type="match status" value="1"/>
</dbReference>